<reference evidence="5" key="1">
    <citation type="journal article" date="2019" name="Int. J. Syst. Evol. Microbiol.">
        <title>The Global Catalogue of Microorganisms (GCM) 10K type strain sequencing project: providing services to taxonomists for standard genome sequencing and annotation.</title>
        <authorList>
            <consortium name="The Broad Institute Genomics Platform"/>
            <consortium name="The Broad Institute Genome Sequencing Center for Infectious Disease"/>
            <person name="Wu L."/>
            <person name="Ma J."/>
        </authorList>
    </citation>
    <scope>NUCLEOTIDE SEQUENCE [LARGE SCALE GENOMIC DNA]</scope>
    <source>
        <strain evidence="5">CGMCC 1.18439</strain>
    </source>
</reference>
<comment type="pathway">
    <text evidence="1">Cofactor biosynthesis; thiamine diphosphate biosynthesis.</text>
</comment>
<dbReference type="Pfam" id="PF08543">
    <property type="entry name" value="Phos_pyr_kin"/>
    <property type="match status" value="2"/>
</dbReference>
<protein>
    <recommendedName>
        <fullName evidence="2">hydroxymethylpyrimidine kinase</fullName>
        <ecNumber evidence="2">2.7.1.49</ecNumber>
    </recommendedName>
</protein>
<evidence type="ECO:0000313" key="4">
    <source>
        <dbReference type="EMBL" id="GHG05497.1"/>
    </source>
</evidence>
<keyword evidence="4" id="KW-0418">Kinase</keyword>
<keyword evidence="4" id="KW-0808">Transferase</keyword>
<dbReference type="RefSeq" id="WP_189643318.1">
    <property type="nucleotide sequence ID" value="NZ_BNAL01000021.1"/>
</dbReference>
<feature type="domain" description="Pyridoxamine kinase/Phosphomethylpyrimidine kinase" evidence="3">
    <location>
        <begin position="14"/>
        <end position="146"/>
    </location>
</feature>
<evidence type="ECO:0000256" key="2">
    <source>
        <dbReference type="ARBA" id="ARBA00012135"/>
    </source>
</evidence>
<proteinExistence type="predicted"/>
<dbReference type="EC" id="2.7.1.49" evidence="2"/>
<evidence type="ECO:0000256" key="1">
    <source>
        <dbReference type="ARBA" id="ARBA00004948"/>
    </source>
</evidence>
<comment type="caution">
    <text evidence="4">The sequence shown here is derived from an EMBL/GenBank/DDBJ whole genome shotgun (WGS) entry which is preliminary data.</text>
</comment>
<evidence type="ECO:0000313" key="5">
    <source>
        <dbReference type="Proteomes" id="UP000632154"/>
    </source>
</evidence>
<accession>A0ABQ3KAZ7</accession>
<dbReference type="InterPro" id="IPR029056">
    <property type="entry name" value="Ribokinase-like"/>
</dbReference>
<dbReference type="InterPro" id="IPR013749">
    <property type="entry name" value="PM/HMP-P_kinase-1"/>
</dbReference>
<gene>
    <name evidence="4" type="ORF">GCM10017783_17600</name>
</gene>
<keyword evidence="5" id="KW-1185">Reference proteome</keyword>
<organism evidence="4 5">
    <name type="scientific">Deinococcus piscis</name>
    <dbReference type="NCBI Taxonomy" id="394230"/>
    <lineage>
        <taxon>Bacteria</taxon>
        <taxon>Thermotogati</taxon>
        <taxon>Deinococcota</taxon>
        <taxon>Deinococci</taxon>
        <taxon>Deinococcales</taxon>
        <taxon>Deinococcaceae</taxon>
        <taxon>Deinococcus</taxon>
    </lineage>
</organism>
<feature type="domain" description="Pyridoxamine kinase/Phosphomethylpyrimidine kinase" evidence="3">
    <location>
        <begin position="151"/>
        <end position="239"/>
    </location>
</feature>
<dbReference type="PANTHER" id="PTHR20858">
    <property type="entry name" value="PHOSPHOMETHYLPYRIMIDINE KINASE"/>
    <property type="match status" value="1"/>
</dbReference>
<dbReference type="InterPro" id="IPR004399">
    <property type="entry name" value="HMP/HMP-P_kinase_dom"/>
</dbReference>
<dbReference type="PANTHER" id="PTHR20858:SF17">
    <property type="entry name" value="HYDROXYMETHYLPYRIMIDINE_PHOSPHOMETHYLPYRIMIDINE KINASE THI20-RELATED"/>
    <property type="match status" value="1"/>
</dbReference>
<name>A0ABQ3KAZ7_9DEIO</name>
<dbReference type="CDD" id="cd01169">
    <property type="entry name" value="HMPP_kinase"/>
    <property type="match status" value="1"/>
</dbReference>
<sequence>MTRKPIALTIAGSDSGGGAGLQADLKTFQAFGVFGTSAVTLITAQNTLGVQRTFLLPPDVVAAQIRSVLADLPPAAIKIGALGGADIIRAVAAELRGAEVPIILDPVMVAKGGASLLDPRGMTALMDDLLPLAALTTPNLPEAEALGAALSGRNVLLKGGHAAGDTVVDRLHWQGREYRFTVPRQQTHHTHGTGCTLSSAIAAGLALGQPMPQAVAQAQAYVARAMAAAPGLGGGHGPLEHGVSGVD</sequence>
<dbReference type="GO" id="GO:0016301">
    <property type="term" value="F:kinase activity"/>
    <property type="evidence" value="ECO:0007669"/>
    <property type="project" value="UniProtKB-KW"/>
</dbReference>
<dbReference type="SUPFAM" id="SSF53613">
    <property type="entry name" value="Ribokinase-like"/>
    <property type="match status" value="1"/>
</dbReference>
<evidence type="ECO:0000259" key="3">
    <source>
        <dbReference type="Pfam" id="PF08543"/>
    </source>
</evidence>
<dbReference type="Gene3D" id="3.40.1190.20">
    <property type="match status" value="1"/>
</dbReference>
<dbReference type="EMBL" id="BNAL01000021">
    <property type="protein sequence ID" value="GHG05497.1"/>
    <property type="molecule type" value="Genomic_DNA"/>
</dbReference>
<dbReference type="Proteomes" id="UP000632154">
    <property type="component" value="Unassembled WGS sequence"/>
</dbReference>